<keyword evidence="3" id="KW-0949">S-adenosyl-L-methionine</keyword>
<keyword evidence="6" id="KW-0862">Zinc</keyword>
<evidence type="ECO:0000256" key="4">
    <source>
        <dbReference type="ARBA" id="ARBA00022723"/>
    </source>
</evidence>
<dbReference type="InterPro" id="IPR046341">
    <property type="entry name" value="SET_dom_sf"/>
</dbReference>
<dbReference type="GO" id="GO:0008757">
    <property type="term" value="F:S-adenosylmethionine-dependent methyltransferase activity"/>
    <property type="evidence" value="ECO:0007669"/>
    <property type="project" value="UniProtKB-ARBA"/>
</dbReference>
<accession>A0A6J2XM01</accession>
<dbReference type="OrthoDB" id="1028014at2759"/>
<proteinExistence type="predicted"/>
<protein>
    <submittedName>
        <fullName evidence="10">SET and MYND domain-containing protein DDB_G0284059-like isoform X2</fullName>
    </submittedName>
</protein>
<evidence type="ECO:0000259" key="8">
    <source>
        <dbReference type="PROSITE" id="PS50280"/>
    </source>
</evidence>
<dbReference type="Pfam" id="PF01753">
    <property type="entry name" value="zf-MYND"/>
    <property type="match status" value="1"/>
</dbReference>
<dbReference type="PROSITE" id="PS50280">
    <property type="entry name" value="SET"/>
    <property type="match status" value="1"/>
</dbReference>
<dbReference type="AlphaFoldDB" id="A0A6J2XM01"/>
<dbReference type="RefSeq" id="XP_030752096.1">
    <property type="nucleotide sequence ID" value="XM_030896236.1"/>
</dbReference>
<feature type="domain" description="SET" evidence="8">
    <location>
        <begin position="232"/>
        <end position="398"/>
    </location>
</feature>
<dbReference type="GO" id="GO:0008170">
    <property type="term" value="F:N-methyltransferase activity"/>
    <property type="evidence" value="ECO:0007669"/>
    <property type="project" value="UniProtKB-ARBA"/>
</dbReference>
<dbReference type="PANTHER" id="PTHR46165:SF7">
    <property type="entry name" value="SET AND MYND DOMAIN-CONTAINING PROTEIN 4"/>
    <property type="match status" value="1"/>
</dbReference>
<dbReference type="SUPFAM" id="SSF48452">
    <property type="entry name" value="TPR-like"/>
    <property type="match status" value="1"/>
</dbReference>
<dbReference type="InterPro" id="IPR011990">
    <property type="entry name" value="TPR-like_helical_dom_sf"/>
</dbReference>
<dbReference type="GO" id="GO:0005634">
    <property type="term" value="C:nucleus"/>
    <property type="evidence" value="ECO:0007669"/>
    <property type="project" value="TreeGrafter"/>
</dbReference>
<dbReference type="InterPro" id="IPR002893">
    <property type="entry name" value="Znf_MYND"/>
</dbReference>
<dbReference type="Gene3D" id="2.170.270.10">
    <property type="entry name" value="SET domain"/>
    <property type="match status" value="1"/>
</dbReference>
<keyword evidence="5" id="KW-0863">Zinc-finger</keyword>
<dbReference type="GO" id="GO:0005737">
    <property type="term" value="C:cytoplasm"/>
    <property type="evidence" value="ECO:0007669"/>
    <property type="project" value="TreeGrafter"/>
</dbReference>
<keyword evidence="2" id="KW-0808">Transferase</keyword>
<feature type="coiled-coil region" evidence="7">
    <location>
        <begin position="160"/>
        <end position="187"/>
    </location>
</feature>
<evidence type="ECO:0000256" key="7">
    <source>
        <dbReference type="SAM" id="Coils"/>
    </source>
</evidence>
<dbReference type="GO" id="GO:0042051">
    <property type="term" value="P:compound eye photoreceptor development"/>
    <property type="evidence" value="ECO:0007669"/>
    <property type="project" value="TreeGrafter"/>
</dbReference>
<evidence type="ECO:0000256" key="1">
    <source>
        <dbReference type="ARBA" id="ARBA00022603"/>
    </source>
</evidence>
<keyword evidence="9" id="KW-1185">Reference proteome</keyword>
<dbReference type="GO" id="GO:0008270">
    <property type="term" value="F:zinc ion binding"/>
    <property type="evidence" value="ECO:0007669"/>
    <property type="project" value="UniProtKB-KW"/>
</dbReference>
<dbReference type="Proteomes" id="UP000504635">
    <property type="component" value="Unplaced"/>
</dbReference>
<evidence type="ECO:0000256" key="3">
    <source>
        <dbReference type="ARBA" id="ARBA00022691"/>
    </source>
</evidence>
<evidence type="ECO:0000313" key="9">
    <source>
        <dbReference type="Proteomes" id="UP000504635"/>
    </source>
</evidence>
<dbReference type="Pfam" id="PF00856">
    <property type="entry name" value="SET"/>
    <property type="match status" value="1"/>
</dbReference>
<keyword evidence="7" id="KW-0175">Coiled coil</keyword>
<evidence type="ECO:0000313" key="10">
    <source>
        <dbReference type="RefSeq" id="XP_030752096.1"/>
    </source>
</evidence>
<dbReference type="GO" id="GO:0008276">
    <property type="term" value="F:protein methyltransferase activity"/>
    <property type="evidence" value="ECO:0007669"/>
    <property type="project" value="UniProtKB-ARBA"/>
</dbReference>
<keyword evidence="1" id="KW-0489">Methyltransferase</keyword>
<evidence type="ECO:0000256" key="5">
    <source>
        <dbReference type="ARBA" id="ARBA00022771"/>
    </source>
</evidence>
<reference evidence="10" key="1">
    <citation type="submission" date="2025-08" db="UniProtKB">
        <authorList>
            <consortium name="RefSeq"/>
        </authorList>
    </citation>
    <scope>IDENTIFICATION</scope>
    <source>
        <tissue evidence="10">Gonads</tissue>
    </source>
</reference>
<gene>
    <name evidence="10" type="primary">LOC115879402</name>
</gene>
<organism evidence="9 10">
    <name type="scientific">Sitophilus oryzae</name>
    <name type="common">Rice weevil</name>
    <name type="synonym">Curculio oryzae</name>
    <dbReference type="NCBI Taxonomy" id="7048"/>
    <lineage>
        <taxon>Eukaryota</taxon>
        <taxon>Metazoa</taxon>
        <taxon>Ecdysozoa</taxon>
        <taxon>Arthropoda</taxon>
        <taxon>Hexapoda</taxon>
        <taxon>Insecta</taxon>
        <taxon>Pterygota</taxon>
        <taxon>Neoptera</taxon>
        <taxon>Endopterygota</taxon>
        <taxon>Coleoptera</taxon>
        <taxon>Polyphaga</taxon>
        <taxon>Cucujiformia</taxon>
        <taxon>Curculionidae</taxon>
        <taxon>Dryophthorinae</taxon>
        <taxon>Sitophilus</taxon>
    </lineage>
</organism>
<keyword evidence="4" id="KW-0479">Metal-binding</keyword>
<dbReference type="InterPro" id="IPR001214">
    <property type="entry name" value="SET_dom"/>
</dbReference>
<dbReference type="SUPFAM" id="SSF144232">
    <property type="entry name" value="HIT/MYND zinc finger-like"/>
    <property type="match status" value="1"/>
</dbReference>
<sequence length="551" mass="63644">MQKAGPPPDFRAFCEKAIANLTIEDVDSFKSAKDDISRIRIMQDIAKLVSIGIPEDAGKDYMVAESKKSEGNQLFGRKDYKNALKCYNEGIIKCPQETVKDRELLTILVSNRSATNFELQKYRRVLDDIDYITEIGDYPNHLHYKLWLRKARCYDELQNKKLANEAYDEAENSLKNSKLDEKSVEDKMKEIEKFRKQGSRCVNPKQKKQLELEPVFFEERFRGGDEFVAAIPKIAIQQDSYQGRYAMAIEDIPAGTTLVEETPYCSVVDSNHALTNCQNCLASVELAIACPNCSDIIFCSTHCSRMATKTFHGIECGYQKVLFKNGASVNCLMALRIITQKPLKFFLDKRNKLKDYMKDSCKKNVVRKKVYRYNIRNKMIVKAIKPIKADDIIYENYGPLYMSEPLESRQAKLKENYYFECLCQPCMEMWPLFKEMNEAVLRIPCITDGCPFTFTVDPADDPFLNCPYCHNTTGIFPNLKGLMKLEEILPEAEHLLSLHQFDNASKKFFEALELLYKYSRAPHPDFVKVQQRIRVCLLHFGNKAYDYEPKL</sequence>
<dbReference type="GO" id="GO:0042826">
    <property type="term" value="F:histone deacetylase binding"/>
    <property type="evidence" value="ECO:0007669"/>
    <property type="project" value="TreeGrafter"/>
</dbReference>
<dbReference type="InterPro" id="IPR052097">
    <property type="entry name" value="SET-MYND_domain_protein"/>
</dbReference>
<dbReference type="PANTHER" id="PTHR46165">
    <property type="entry name" value="SET AND MYND DOMAIN-CONTAINING PROTEIN 4"/>
    <property type="match status" value="1"/>
</dbReference>
<dbReference type="GeneID" id="115879402"/>
<dbReference type="GO" id="GO:0032259">
    <property type="term" value="P:methylation"/>
    <property type="evidence" value="ECO:0007669"/>
    <property type="project" value="UniProtKB-KW"/>
</dbReference>
<evidence type="ECO:0000256" key="6">
    <source>
        <dbReference type="ARBA" id="ARBA00022833"/>
    </source>
</evidence>
<dbReference type="Gene3D" id="1.25.40.10">
    <property type="entry name" value="Tetratricopeptide repeat domain"/>
    <property type="match status" value="1"/>
</dbReference>
<evidence type="ECO:0000256" key="2">
    <source>
        <dbReference type="ARBA" id="ARBA00022679"/>
    </source>
</evidence>
<dbReference type="SUPFAM" id="SSF82199">
    <property type="entry name" value="SET domain"/>
    <property type="match status" value="1"/>
</dbReference>
<name>A0A6J2XM01_SITOR</name>